<accession>A0A1M7ZQ26</accession>
<proteinExistence type="predicted"/>
<feature type="compositionally biased region" description="Gly residues" evidence="1">
    <location>
        <begin position="112"/>
        <end position="122"/>
    </location>
</feature>
<evidence type="ECO:0000256" key="2">
    <source>
        <dbReference type="SAM" id="Phobius"/>
    </source>
</evidence>
<dbReference type="AlphaFoldDB" id="A0A1M7ZQ26"/>
<feature type="region of interest" description="Disordered" evidence="1">
    <location>
        <begin position="99"/>
        <end position="139"/>
    </location>
</feature>
<protein>
    <submittedName>
        <fullName evidence="3">Uncharacterized protein</fullName>
    </submittedName>
</protein>
<gene>
    <name evidence="3" type="ORF">SAMN02745172_03680</name>
</gene>
<dbReference type="EMBL" id="FRXO01000009">
    <property type="protein sequence ID" value="SHO67018.1"/>
    <property type="molecule type" value="Genomic_DNA"/>
</dbReference>
<evidence type="ECO:0000313" key="3">
    <source>
        <dbReference type="EMBL" id="SHO67018.1"/>
    </source>
</evidence>
<sequence length="139" mass="15001">MEAMDALIASRTIERTVFTLCAPLLLYLGCRLLTRAFDYNDQARTELRDKYKFQVASFLPGAACVLLAVAIGFAIFWHPLELSKAEQDHLIKLDQIGHPDLQRAAPPPLPAGPGGVGPGGEVGSAPKPSLGREIPSLPR</sequence>
<keyword evidence="2" id="KW-0812">Transmembrane</keyword>
<evidence type="ECO:0000256" key="1">
    <source>
        <dbReference type="SAM" id="MobiDB-lite"/>
    </source>
</evidence>
<dbReference type="Proteomes" id="UP000186406">
    <property type="component" value="Unassembled WGS sequence"/>
</dbReference>
<name>A0A1M7ZQ26_9HYPH</name>
<organism evidence="3 4">
    <name type="scientific">Pseudoxanthobacter soli DSM 19599</name>
    <dbReference type="NCBI Taxonomy" id="1123029"/>
    <lineage>
        <taxon>Bacteria</taxon>
        <taxon>Pseudomonadati</taxon>
        <taxon>Pseudomonadota</taxon>
        <taxon>Alphaproteobacteria</taxon>
        <taxon>Hyphomicrobiales</taxon>
        <taxon>Segnochrobactraceae</taxon>
        <taxon>Pseudoxanthobacter</taxon>
    </lineage>
</organism>
<keyword evidence="4" id="KW-1185">Reference proteome</keyword>
<keyword evidence="2" id="KW-1133">Transmembrane helix</keyword>
<keyword evidence="2" id="KW-0472">Membrane</keyword>
<dbReference type="RefSeq" id="WP_139282592.1">
    <property type="nucleotide sequence ID" value="NZ_FRXO01000009.1"/>
</dbReference>
<feature type="transmembrane region" description="Helical" evidence="2">
    <location>
        <begin position="55"/>
        <end position="77"/>
    </location>
</feature>
<feature type="transmembrane region" description="Helical" evidence="2">
    <location>
        <begin position="16"/>
        <end position="34"/>
    </location>
</feature>
<evidence type="ECO:0000313" key="4">
    <source>
        <dbReference type="Proteomes" id="UP000186406"/>
    </source>
</evidence>
<reference evidence="3 4" key="1">
    <citation type="submission" date="2016-12" db="EMBL/GenBank/DDBJ databases">
        <authorList>
            <person name="Song W.-J."/>
            <person name="Kurnit D.M."/>
        </authorList>
    </citation>
    <scope>NUCLEOTIDE SEQUENCE [LARGE SCALE GENOMIC DNA]</scope>
    <source>
        <strain evidence="3 4">DSM 19599</strain>
    </source>
</reference>